<feature type="chain" id="PRO_5001486790" evidence="1">
    <location>
        <begin position="22"/>
        <end position="213"/>
    </location>
</feature>
<reference evidence="3" key="1">
    <citation type="journal article" date="2015" name="Nat. Genet.">
        <title>The genome and transcriptome of the zoonotic hookworm Ancylostoma ceylanicum identify infection-specific gene families.</title>
        <authorList>
            <person name="Schwarz E.M."/>
            <person name="Hu Y."/>
            <person name="Antoshechkin I."/>
            <person name="Miller M.M."/>
            <person name="Sternberg P.W."/>
            <person name="Aroian R.V."/>
        </authorList>
    </citation>
    <scope>NUCLEOTIDE SEQUENCE</scope>
    <source>
        <strain evidence="3">HY135</strain>
    </source>
</reference>
<protein>
    <submittedName>
        <fullName evidence="2">Uncharacterized protein</fullName>
    </submittedName>
</protein>
<keyword evidence="1" id="KW-0732">Signal</keyword>
<organism evidence="2 3">
    <name type="scientific">Ancylostoma ceylanicum</name>
    <dbReference type="NCBI Taxonomy" id="53326"/>
    <lineage>
        <taxon>Eukaryota</taxon>
        <taxon>Metazoa</taxon>
        <taxon>Ecdysozoa</taxon>
        <taxon>Nematoda</taxon>
        <taxon>Chromadorea</taxon>
        <taxon>Rhabditida</taxon>
        <taxon>Rhabditina</taxon>
        <taxon>Rhabditomorpha</taxon>
        <taxon>Strongyloidea</taxon>
        <taxon>Ancylostomatidae</taxon>
        <taxon>Ancylostomatinae</taxon>
        <taxon>Ancylostoma</taxon>
    </lineage>
</organism>
<sequence length="213" mass="23973">MAKLSFIVLVITSLLPGLCEGELSTRVKPFCGGGSLDKKTIDNDILIPINARREKLAKGEQNNGNSGQNLPPATNMTKLAPLTEIFTSEVSRSLCGWLPDNHNRNLDTEKTCLPAQMLPWTRTRAWPFWCPPHQLTLLTCVLNAHHPQDFAALRAHTLSGKLVRALDTWKTAPSFPVFRRVSRCYITAYEFIAHENLGIQQSLQHKKFRECCH</sequence>
<evidence type="ECO:0000256" key="1">
    <source>
        <dbReference type="SAM" id="SignalP"/>
    </source>
</evidence>
<comment type="caution">
    <text evidence="2">The sequence shown here is derived from an EMBL/GenBank/DDBJ whole genome shotgun (WGS) entry which is preliminary data.</text>
</comment>
<accession>A0A016STE9</accession>
<dbReference type="AlphaFoldDB" id="A0A016STE9"/>
<dbReference type="Proteomes" id="UP000024635">
    <property type="component" value="Unassembled WGS sequence"/>
</dbReference>
<evidence type="ECO:0000313" key="3">
    <source>
        <dbReference type="Proteomes" id="UP000024635"/>
    </source>
</evidence>
<name>A0A016STE9_9BILA</name>
<dbReference type="STRING" id="53326.A0A016STE9"/>
<evidence type="ECO:0000313" key="2">
    <source>
        <dbReference type="EMBL" id="EYB93983.1"/>
    </source>
</evidence>
<keyword evidence="3" id="KW-1185">Reference proteome</keyword>
<feature type="signal peptide" evidence="1">
    <location>
        <begin position="1"/>
        <end position="21"/>
    </location>
</feature>
<proteinExistence type="predicted"/>
<dbReference type="EMBL" id="JARK01001513">
    <property type="protein sequence ID" value="EYB93983.1"/>
    <property type="molecule type" value="Genomic_DNA"/>
</dbReference>
<gene>
    <name evidence="2" type="primary">Acey_s0177.g617</name>
    <name evidence="2" type="ORF">Y032_0177g617</name>
</gene>